<dbReference type="InterPro" id="IPR051045">
    <property type="entry name" value="TonB-dependent_transducer"/>
</dbReference>
<comment type="subcellular location">
    <subcellularLocation>
        <location evidence="1">Membrane</location>
        <topology evidence="1">Single-pass membrane protein</topology>
    </subcellularLocation>
</comment>
<dbReference type="GO" id="GO:0098797">
    <property type="term" value="C:plasma membrane protein complex"/>
    <property type="evidence" value="ECO:0007669"/>
    <property type="project" value="TreeGrafter"/>
</dbReference>
<dbReference type="PANTHER" id="PTHR33446:SF2">
    <property type="entry name" value="PROTEIN TONB"/>
    <property type="match status" value="1"/>
</dbReference>
<dbReference type="RefSeq" id="WP_066803799.1">
    <property type="nucleotide sequence ID" value="NZ_CP014206.1"/>
</dbReference>
<feature type="region of interest" description="Disordered" evidence="5">
    <location>
        <begin position="174"/>
        <end position="198"/>
    </location>
</feature>
<dbReference type="Proteomes" id="UP000295506">
    <property type="component" value="Unassembled WGS sequence"/>
</dbReference>
<dbReference type="Gene3D" id="3.30.1150.10">
    <property type="match status" value="1"/>
</dbReference>
<protein>
    <submittedName>
        <fullName evidence="7">Cell division and transport-associated protein TolA</fullName>
    </submittedName>
    <submittedName>
        <fullName evidence="6">Cell envelope biogenesis protein TolA</fullName>
    </submittedName>
</protein>
<keyword evidence="2" id="KW-0812">Transmembrane</keyword>
<organism evidence="7 9">
    <name type="scientific">Pseudodesulfovibrio indicus</name>
    <dbReference type="NCBI Taxonomy" id="1716143"/>
    <lineage>
        <taxon>Bacteria</taxon>
        <taxon>Pseudomonadati</taxon>
        <taxon>Thermodesulfobacteriota</taxon>
        <taxon>Desulfovibrionia</taxon>
        <taxon>Desulfovibrionales</taxon>
        <taxon>Desulfovibrionaceae</taxon>
    </lineage>
</organism>
<dbReference type="NCBIfam" id="TIGR01352">
    <property type="entry name" value="tonB_Cterm"/>
    <property type="match status" value="1"/>
</dbReference>
<evidence type="ECO:0000313" key="9">
    <source>
        <dbReference type="Proteomes" id="UP000295506"/>
    </source>
</evidence>
<evidence type="ECO:0000256" key="3">
    <source>
        <dbReference type="ARBA" id="ARBA00022989"/>
    </source>
</evidence>
<evidence type="ECO:0000256" key="2">
    <source>
        <dbReference type="ARBA" id="ARBA00022692"/>
    </source>
</evidence>
<dbReference type="OrthoDB" id="5461359at2"/>
<keyword evidence="4" id="KW-0472">Membrane</keyword>
<dbReference type="PANTHER" id="PTHR33446">
    <property type="entry name" value="PROTEIN TONB-RELATED"/>
    <property type="match status" value="1"/>
</dbReference>
<evidence type="ECO:0000313" key="8">
    <source>
        <dbReference type="Proteomes" id="UP000055611"/>
    </source>
</evidence>
<dbReference type="GO" id="GO:0030288">
    <property type="term" value="C:outer membrane-bounded periplasmic space"/>
    <property type="evidence" value="ECO:0007669"/>
    <property type="project" value="InterPro"/>
</dbReference>
<dbReference type="KEGG" id="dej:AWY79_11335"/>
<dbReference type="AlphaFoldDB" id="A0A126QQB1"/>
<dbReference type="GO" id="GO:0015891">
    <property type="term" value="P:siderophore transport"/>
    <property type="evidence" value="ECO:0007669"/>
    <property type="project" value="InterPro"/>
</dbReference>
<dbReference type="Pfam" id="PF13103">
    <property type="entry name" value="TonB_2"/>
    <property type="match status" value="1"/>
</dbReference>
<evidence type="ECO:0000256" key="1">
    <source>
        <dbReference type="ARBA" id="ARBA00004167"/>
    </source>
</evidence>
<evidence type="ECO:0000256" key="5">
    <source>
        <dbReference type="SAM" id="MobiDB-lite"/>
    </source>
</evidence>
<reference evidence="6 8" key="1">
    <citation type="journal article" date="2016" name="Front. Microbiol.">
        <title>Genome Sequence of the Piezophilic, Mesophilic Sulfate-Reducing Bacterium Desulfovibrio indicus J2T.</title>
        <authorList>
            <person name="Cao J."/>
            <person name="Maignien L."/>
            <person name="Shao Z."/>
            <person name="Alain K."/>
            <person name="Jebbar M."/>
        </authorList>
    </citation>
    <scope>NUCLEOTIDE SEQUENCE [LARGE SCALE GENOMIC DNA]</scope>
    <source>
        <strain evidence="6 8">J2</strain>
    </source>
</reference>
<name>A0A126QQB1_9BACT</name>
<evidence type="ECO:0000313" key="6">
    <source>
        <dbReference type="EMBL" id="AMK11665.1"/>
    </source>
</evidence>
<feature type="compositionally biased region" description="Basic and acidic residues" evidence="5">
    <location>
        <begin position="91"/>
        <end position="128"/>
    </location>
</feature>
<dbReference type="SUPFAM" id="SSF74653">
    <property type="entry name" value="TolA/TonB C-terminal domain"/>
    <property type="match status" value="1"/>
</dbReference>
<reference evidence="7 9" key="2">
    <citation type="submission" date="2019-03" db="EMBL/GenBank/DDBJ databases">
        <title>Genomic Encyclopedia of Type Strains, Phase IV (KMG-IV): sequencing the most valuable type-strain genomes for metagenomic binning, comparative biology and taxonomic classification.</title>
        <authorList>
            <person name="Goeker M."/>
        </authorList>
    </citation>
    <scope>NUCLEOTIDE SEQUENCE [LARGE SCALE GENOMIC DNA]</scope>
    <source>
        <strain evidence="7 9">DSM 101483</strain>
    </source>
</reference>
<feature type="compositionally biased region" description="Gly residues" evidence="5">
    <location>
        <begin position="182"/>
        <end position="198"/>
    </location>
</feature>
<proteinExistence type="predicted"/>
<evidence type="ECO:0000256" key="4">
    <source>
        <dbReference type="ARBA" id="ARBA00023136"/>
    </source>
</evidence>
<dbReference type="EMBL" id="SOBK01000006">
    <property type="protein sequence ID" value="TDT88191.1"/>
    <property type="molecule type" value="Genomic_DNA"/>
</dbReference>
<dbReference type="InterPro" id="IPR003538">
    <property type="entry name" value="TonB"/>
</dbReference>
<keyword evidence="3" id="KW-1133">Transmembrane helix</keyword>
<dbReference type="PRINTS" id="PR01374">
    <property type="entry name" value="TONBPROTEIN"/>
</dbReference>
<dbReference type="EMBL" id="CP014206">
    <property type="protein sequence ID" value="AMK11665.1"/>
    <property type="molecule type" value="Genomic_DNA"/>
</dbReference>
<accession>A0A126QQB1</accession>
<dbReference type="GO" id="GO:0051301">
    <property type="term" value="P:cell division"/>
    <property type="evidence" value="ECO:0007669"/>
    <property type="project" value="UniProtKB-KW"/>
</dbReference>
<dbReference type="InterPro" id="IPR006260">
    <property type="entry name" value="TonB/TolA_C"/>
</dbReference>
<sequence length="294" mass="31587">MRQSYGFLISVLFHAGLAAFALYGVNYTGVRVDMDRPVYTVDLVTLAPPPPGPPVEVQAKAEAPAETAEVPVVAARPEPVAEVKPTPVVEAKPEPEVKDISPKKVEKKTVVTKKEEKPKPEPKPEPKPKPKPQKTAQQLLAEGMAAAKAQAKREDAAKRKALASELAALKKREGDEVYAHGGQPGGQEGGREGGTVGGSGSGLSEVYALIVGAAIKKNWRYPAFAGEANLLATIEITLDEDGKILSSKVLQPSNNPEFDSSALRAIKETEYVEKPRTVRDRVIRINFNSQELAE</sequence>
<keyword evidence="7" id="KW-0132">Cell division</keyword>
<keyword evidence="7" id="KW-0131">Cell cycle</keyword>
<dbReference type="GO" id="GO:0031992">
    <property type="term" value="F:energy transducer activity"/>
    <property type="evidence" value="ECO:0007669"/>
    <property type="project" value="InterPro"/>
</dbReference>
<feature type="region of interest" description="Disordered" evidence="5">
    <location>
        <begin position="82"/>
        <end position="136"/>
    </location>
</feature>
<dbReference type="Proteomes" id="UP000055611">
    <property type="component" value="Chromosome"/>
</dbReference>
<gene>
    <name evidence="6" type="ORF">AWY79_11335</name>
    <name evidence="7" type="ORF">EDC59_1063</name>
</gene>
<evidence type="ECO:0000313" key="7">
    <source>
        <dbReference type="EMBL" id="TDT88191.1"/>
    </source>
</evidence>
<keyword evidence="8" id="KW-1185">Reference proteome</keyword>